<reference evidence="1" key="1">
    <citation type="journal article" date="2021" name="PeerJ">
        <title>Extensive microbial diversity within the chicken gut microbiome revealed by metagenomics and culture.</title>
        <authorList>
            <person name="Gilroy R."/>
            <person name="Ravi A."/>
            <person name="Getino M."/>
            <person name="Pursley I."/>
            <person name="Horton D.L."/>
            <person name="Alikhan N.F."/>
            <person name="Baker D."/>
            <person name="Gharbi K."/>
            <person name="Hall N."/>
            <person name="Watson M."/>
            <person name="Adriaenssens E.M."/>
            <person name="Foster-Nyarko E."/>
            <person name="Jarju S."/>
            <person name="Secka A."/>
            <person name="Antonio M."/>
            <person name="Oren A."/>
            <person name="Chaudhuri R.R."/>
            <person name="La Ragione R."/>
            <person name="Hildebrand F."/>
            <person name="Pallen M.J."/>
        </authorList>
    </citation>
    <scope>NUCLEOTIDE SEQUENCE</scope>
    <source>
        <strain evidence="1">6627</strain>
    </source>
</reference>
<protein>
    <recommendedName>
        <fullName evidence="3">Glutamate--cysteine ligase</fullName>
    </recommendedName>
</protein>
<dbReference type="SUPFAM" id="SSF55931">
    <property type="entry name" value="Glutamine synthetase/guanido kinase"/>
    <property type="match status" value="1"/>
</dbReference>
<evidence type="ECO:0008006" key="3">
    <source>
        <dbReference type="Google" id="ProtNLM"/>
    </source>
</evidence>
<sequence length="673" mass="76690">MKFDEIGQTIVDEELTGVLTNLLWKVSQSYLVINKQGEKVEIPVTADNNQYVKTNESYLTLVNQQEKTLADLKQDLKLRNQFLRINLPDKRLLWPLASQKGGTETEIRIPETLFIELYHRKFNKYKIDYVDFRNQVYLKIAQGFELVSYLLTYLTAATPFQWDATGNDNGRPRRSYHTRELLQDIQSNVADFRTLKGYLASINQTGKIKFIGNLDQHQGIEGLKITDLDFNPDTRLAIGSNILELINVITGYFLMNQGIENENLAAKLSEARTKDYEIASENPFKHSKYEQEMRNLLEDLNHFASKMGYGTTWNNSYQVLHAKIDDVMETPAARLLRQEGGMRSFEFVKHLAEKEKTLSPESNQLSDNSIRVLNAAFVAGMDYQVVSAEKDILQINHHFVKNGIQNDLGNAVLADVWEDKAVAKQLVSGLKINTQQAWKVKNLEQANRLYPLIKNKAVVIKNADGHTTKVGSLFRLAPSKREFTESISDLLKQTDEVMIEQVISGSAYQAMLLNGKIVSLIERIPENVVGDGRSKIGELIEKKKLPLEKNEHRTLVAQGIQLDQVAPRGIQTLLRYDAFSTTKFESYDALDEVDESYLQLIEKIAQKLKMQDGFIDVIIDNIYQPYTEAHPELMTFLSAHAAAALAKHEELLLNQHRDLARLVIEKLKDAEDQ</sequence>
<dbReference type="EMBL" id="DXFP01000009">
    <property type="protein sequence ID" value="HIX01397.1"/>
    <property type="molecule type" value="Genomic_DNA"/>
</dbReference>
<comment type="caution">
    <text evidence="1">The sequence shown here is derived from an EMBL/GenBank/DDBJ whole genome shotgun (WGS) entry which is preliminary data.</text>
</comment>
<dbReference type="SUPFAM" id="SSF56059">
    <property type="entry name" value="Glutathione synthetase ATP-binding domain-like"/>
    <property type="match status" value="1"/>
</dbReference>
<accession>A0A9D1UW25</accession>
<dbReference type="GO" id="GO:0003824">
    <property type="term" value="F:catalytic activity"/>
    <property type="evidence" value="ECO:0007669"/>
    <property type="project" value="InterPro"/>
</dbReference>
<dbReference type="Proteomes" id="UP000823963">
    <property type="component" value="Unassembled WGS sequence"/>
</dbReference>
<gene>
    <name evidence="1" type="ORF">H9861_01400</name>
</gene>
<evidence type="ECO:0000313" key="2">
    <source>
        <dbReference type="Proteomes" id="UP000823963"/>
    </source>
</evidence>
<reference evidence="1" key="2">
    <citation type="submission" date="2021-04" db="EMBL/GenBank/DDBJ databases">
        <authorList>
            <person name="Gilroy R."/>
        </authorList>
    </citation>
    <scope>NUCLEOTIDE SEQUENCE</scope>
    <source>
        <strain evidence="1">6627</strain>
    </source>
</reference>
<name>A0A9D1UW25_9LACO</name>
<organism evidence="1 2">
    <name type="scientific">Candidatus Ligilactobacillus excrementigallinarum</name>
    <dbReference type="NCBI Taxonomy" id="2838641"/>
    <lineage>
        <taxon>Bacteria</taxon>
        <taxon>Bacillati</taxon>
        <taxon>Bacillota</taxon>
        <taxon>Bacilli</taxon>
        <taxon>Lactobacillales</taxon>
        <taxon>Lactobacillaceae</taxon>
        <taxon>Ligilactobacillus</taxon>
    </lineage>
</organism>
<dbReference type="InterPro" id="IPR014746">
    <property type="entry name" value="Gln_synth/guanido_kin_cat_dom"/>
</dbReference>
<proteinExistence type="predicted"/>
<dbReference type="Gene3D" id="3.30.590.20">
    <property type="match status" value="1"/>
</dbReference>
<evidence type="ECO:0000313" key="1">
    <source>
        <dbReference type="EMBL" id="HIX01397.1"/>
    </source>
</evidence>
<dbReference type="AlphaFoldDB" id="A0A9D1UW25"/>
<dbReference type="Gene3D" id="3.30.470.20">
    <property type="entry name" value="ATP-grasp fold, B domain"/>
    <property type="match status" value="1"/>
</dbReference>